<protein>
    <recommendedName>
        <fullName evidence="2">Helitron helicase-like domain-containing protein</fullName>
    </recommendedName>
</protein>
<dbReference type="EMBL" id="JAPWTK010000118">
    <property type="protein sequence ID" value="KAJ8949420.1"/>
    <property type="molecule type" value="Genomic_DNA"/>
</dbReference>
<sequence length="427" mass="49199">MEPPFAVDLKLFPRRVGDGEQERENRHELKNLNPMADPMVYPLLFPYGEDGYSTGLRHNGHKITMQEFYRYRIQCRDDFSLLHNGGNCSNSTWWTPGCAWKLIICGICAIMWSSTRQKFRLAARRVLDRVRAAAVAAGENVAPDAGRVGRAIVLPTAFYGSARNMHRQYLDAMTVTTRHRKPDLFITFTCNPNWPEIKDNLGYKQKYENRPELVYRVFHAKFLEFLDDVVHKQINGRVKNYHYVVQFQQRGFPHVHLIVTLVQEDRLDTPERGRRDHSRDDTGSVNAASVIRKRSSVPNSPSVRRREAGRPVHGRRALDRTVLNTEPTGRAEYRRPRDNRFILLGNSAITNTRVVPYNPYALAKYQTHINFELVGSFQSLKYLYKYVTKGVDCVTIREEPAEGRGGGGCRSGRWGAAEKGFRDRRDR</sequence>
<dbReference type="PANTHER" id="PTHR45786">
    <property type="entry name" value="DNA BINDING PROTEIN-LIKE"/>
    <property type="match status" value="1"/>
</dbReference>
<evidence type="ECO:0000256" key="1">
    <source>
        <dbReference type="SAM" id="MobiDB-lite"/>
    </source>
</evidence>
<dbReference type="AlphaFoldDB" id="A0AAV8YCS7"/>
<organism evidence="3 4">
    <name type="scientific">Aromia moschata</name>
    <dbReference type="NCBI Taxonomy" id="1265417"/>
    <lineage>
        <taxon>Eukaryota</taxon>
        <taxon>Metazoa</taxon>
        <taxon>Ecdysozoa</taxon>
        <taxon>Arthropoda</taxon>
        <taxon>Hexapoda</taxon>
        <taxon>Insecta</taxon>
        <taxon>Pterygota</taxon>
        <taxon>Neoptera</taxon>
        <taxon>Endopterygota</taxon>
        <taxon>Coleoptera</taxon>
        <taxon>Polyphaga</taxon>
        <taxon>Cucujiformia</taxon>
        <taxon>Chrysomeloidea</taxon>
        <taxon>Cerambycidae</taxon>
        <taxon>Cerambycinae</taxon>
        <taxon>Callichromatini</taxon>
        <taxon>Aromia</taxon>
    </lineage>
</organism>
<feature type="region of interest" description="Disordered" evidence="1">
    <location>
        <begin position="402"/>
        <end position="427"/>
    </location>
</feature>
<dbReference type="Pfam" id="PF14214">
    <property type="entry name" value="Helitron_like_N"/>
    <property type="match status" value="1"/>
</dbReference>
<reference evidence="3" key="1">
    <citation type="journal article" date="2023" name="Insect Mol. Biol.">
        <title>Genome sequencing provides insights into the evolution of gene families encoding plant cell wall-degrading enzymes in longhorned beetles.</title>
        <authorList>
            <person name="Shin N.R."/>
            <person name="Okamura Y."/>
            <person name="Kirsch R."/>
            <person name="Pauchet Y."/>
        </authorList>
    </citation>
    <scope>NUCLEOTIDE SEQUENCE</scope>
    <source>
        <strain evidence="3">AMC_N1</strain>
    </source>
</reference>
<feature type="domain" description="Helitron helicase-like" evidence="2">
    <location>
        <begin position="130"/>
        <end position="259"/>
    </location>
</feature>
<evidence type="ECO:0000313" key="4">
    <source>
        <dbReference type="Proteomes" id="UP001162162"/>
    </source>
</evidence>
<feature type="compositionally biased region" description="Basic and acidic residues" evidence="1">
    <location>
        <begin position="268"/>
        <end position="282"/>
    </location>
</feature>
<dbReference type="InterPro" id="IPR025476">
    <property type="entry name" value="Helitron_helicase-like"/>
</dbReference>
<name>A0AAV8YCS7_9CUCU</name>
<dbReference type="PANTHER" id="PTHR45786:SF74">
    <property type="entry name" value="ATP-DEPENDENT DNA HELICASE"/>
    <property type="match status" value="1"/>
</dbReference>
<evidence type="ECO:0000259" key="2">
    <source>
        <dbReference type="Pfam" id="PF14214"/>
    </source>
</evidence>
<accession>A0AAV8YCS7</accession>
<keyword evidence="4" id="KW-1185">Reference proteome</keyword>
<comment type="caution">
    <text evidence="3">The sequence shown here is derived from an EMBL/GenBank/DDBJ whole genome shotgun (WGS) entry which is preliminary data.</text>
</comment>
<proteinExistence type="predicted"/>
<dbReference type="Proteomes" id="UP001162162">
    <property type="component" value="Unassembled WGS sequence"/>
</dbReference>
<gene>
    <name evidence="3" type="ORF">NQ318_007520</name>
</gene>
<feature type="region of interest" description="Disordered" evidence="1">
    <location>
        <begin position="268"/>
        <end position="321"/>
    </location>
</feature>
<evidence type="ECO:0000313" key="3">
    <source>
        <dbReference type="EMBL" id="KAJ8949420.1"/>
    </source>
</evidence>